<organism evidence="2 3">
    <name type="scientific">Zizania palustris</name>
    <name type="common">Northern wild rice</name>
    <dbReference type="NCBI Taxonomy" id="103762"/>
    <lineage>
        <taxon>Eukaryota</taxon>
        <taxon>Viridiplantae</taxon>
        <taxon>Streptophyta</taxon>
        <taxon>Embryophyta</taxon>
        <taxon>Tracheophyta</taxon>
        <taxon>Spermatophyta</taxon>
        <taxon>Magnoliopsida</taxon>
        <taxon>Liliopsida</taxon>
        <taxon>Poales</taxon>
        <taxon>Poaceae</taxon>
        <taxon>BOP clade</taxon>
        <taxon>Oryzoideae</taxon>
        <taxon>Oryzeae</taxon>
        <taxon>Zizaniinae</taxon>
        <taxon>Zizania</taxon>
    </lineage>
</organism>
<name>A0A8J5SAK4_ZIZPA</name>
<feature type="compositionally biased region" description="Low complexity" evidence="1">
    <location>
        <begin position="14"/>
        <end position="25"/>
    </location>
</feature>
<comment type="caution">
    <text evidence="2">The sequence shown here is derived from an EMBL/GenBank/DDBJ whole genome shotgun (WGS) entry which is preliminary data.</text>
</comment>
<evidence type="ECO:0000313" key="3">
    <source>
        <dbReference type="Proteomes" id="UP000729402"/>
    </source>
</evidence>
<accession>A0A8J5SAK4</accession>
<protein>
    <submittedName>
        <fullName evidence="2">Uncharacterized protein</fullName>
    </submittedName>
</protein>
<feature type="region of interest" description="Disordered" evidence="1">
    <location>
        <begin position="1"/>
        <end position="25"/>
    </location>
</feature>
<sequence>MNPPAAGPHRPRRSVASSSSSLHHCSFQNPPCPLWLLVTPRVRPCPACFRLLPFIPSGVLSPVQSGYGDTSVYAPVECVIDNEVSVLSRVTMSIRNPSRSNSEENSKRAIAFP</sequence>
<gene>
    <name evidence="2" type="ORF">GUJ93_ZPchr0006g42691</name>
</gene>
<reference evidence="2" key="2">
    <citation type="submission" date="2021-02" db="EMBL/GenBank/DDBJ databases">
        <authorList>
            <person name="Kimball J.A."/>
            <person name="Haas M.W."/>
            <person name="Macchietto M."/>
            <person name="Kono T."/>
            <person name="Duquette J."/>
            <person name="Shao M."/>
        </authorList>
    </citation>
    <scope>NUCLEOTIDE SEQUENCE</scope>
    <source>
        <tissue evidence="2">Fresh leaf tissue</tissue>
    </source>
</reference>
<dbReference type="Proteomes" id="UP000729402">
    <property type="component" value="Unassembled WGS sequence"/>
</dbReference>
<reference evidence="2" key="1">
    <citation type="journal article" date="2021" name="bioRxiv">
        <title>Whole Genome Assembly and Annotation of Northern Wild Rice, Zizania palustris L., Supports a Whole Genome Duplication in the Zizania Genus.</title>
        <authorList>
            <person name="Haas M."/>
            <person name="Kono T."/>
            <person name="Macchietto M."/>
            <person name="Millas R."/>
            <person name="McGilp L."/>
            <person name="Shao M."/>
            <person name="Duquette J."/>
            <person name="Hirsch C.N."/>
            <person name="Kimball J."/>
        </authorList>
    </citation>
    <scope>NUCLEOTIDE SEQUENCE</scope>
    <source>
        <tissue evidence="2">Fresh leaf tissue</tissue>
    </source>
</reference>
<keyword evidence="3" id="KW-1185">Reference proteome</keyword>
<dbReference type="EMBL" id="JAAALK010000283">
    <property type="protein sequence ID" value="KAG8072191.1"/>
    <property type="molecule type" value="Genomic_DNA"/>
</dbReference>
<dbReference type="AlphaFoldDB" id="A0A8J5SAK4"/>
<evidence type="ECO:0000256" key="1">
    <source>
        <dbReference type="SAM" id="MobiDB-lite"/>
    </source>
</evidence>
<proteinExistence type="predicted"/>
<evidence type="ECO:0000313" key="2">
    <source>
        <dbReference type="EMBL" id="KAG8072191.1"/>
    </source>
</evidence>